<feature type="compositionally biased region" description="Polar residues" evidence="10">
    <location>
        <begin position="1779"/>
        <end position="1793"/>
    </location>
</feature>
<dbReference type="Pfam" id="PF13087">
    <property type="entry name" value="AAA_12"/>
    <property type="match status" value="1"/>
</dbReference>
<comment type="subcellular location">
    <subcellularLocation>
        <location evidence="1">Nucleus</location>
    </subcellularLocation>
</comment>
<keyword evidence="8" id="KW-0863">Zinc-finger</keyword>
<keyword evidence="7" id="KW-0539">Nucleus</keyword>
<dbReference type="GO" id="GO:0005694">
    <property type="term" value="C:chromosome"/>
    <property type="evidence" value="ECO:0007669"/>
    <property type="project" value="UniProtKB-ARBA"/>
</dbReference>
<dbReference type="InterPro" id="IPR047187">
    <property type="entry name" value="SF1_C_Upf1"/>
</dbReference>
<dbReference type="Gene3D" id="3.40.50.300">
    <property type="entry name" value="P-loop containing nucleotide triphosphate hydrolases"/>
    <property type="match status" value="2"/>
</dbReference>
<keyword evidence="8" id="KW-0479">Metal-binding</keyword>
<dbReference type="STRING" id="1336337.A0A3N4JLJ8"/>
<dbReference type="CDD" id="cd18808">
    <property type="entry name" value="SF1_C_Upf1"/>
    <property type="match status" value="1"/>
</dbReference>
<dbReference type="GO" id="GO:0008270">
    <property type="term" value="F:zinc ion binding"/>
    <property type="evidence" value="ECO:0007669"/>
    <property type="project" value="UniProtKB-KW"/>
</dbReference>
<accession>A0A3N4JLJ8</accession>
<keyword evidence="9" id="KW-0175">Coiled coil</keyword>
<evidence type="ECO:0000313" key="13">
    <source>
        <dbReference type="Proteomes" id="UP000276215"/>
    </source>
</evidence>
<dbReference type="InterPro" id="IPR056474">
    <property type="entry name" value="SEN1_barrel"/>
</dbReference>
<protein>
    <recommendedName>
        <fullName evidence="11">CCHC-type domain-containing protein</fullName>
    </recommendedName>
</protein>
<keyword evidence="3" id="KW-0547">Nucleotide-binding</keyword>
<dbReference type="PANTHER" id="PTHR10887">
    <property type="entry name" value="DNA2/NAM7 HELICASE FAMILY"/>
    <property type="match status" value="1"/>
</dbReference>
<dbReference type="Pfam" id="PF23576">
    <property type="entry name" value="SEN1_barrel"/>
    <property type="match status" value="1"/>
</dbReference>
<evidence type="ECO:0000256" key="6">
    <source>
        <dbReference type="ARBA" id="ARBA00022840"/>
    </source>
</evidence>
<dbReference type="GO" id="GO:0004386">
    <property type="term" value="F:helicase activity"/>
    <property type="evidence" value="ECO:0007669"/>
    <property type="project" value="UniProtKB-KW"/>
</dbReference>
<keyword evidence="4" id="KW-0378">Hydrolase</keyword>
<feature type="compositionally biased region" description="Polar residues" evidence="10">
    <location>
        <begin position="1915"/>
        <end position="1924"/>
    </location>
</feature>
<feature type="compositionally biased region" description="Basic and acidic residues" evidence="10">
    <location>
        <begin position="1903"/>
        <end position="1912"/>
    </location>
</feature>
<dbReference type="GO" id="GO:0001147">
    <property type="term" value="F:transcription termination site sequence-specific DNA binding"/>
    <property type="evidence" value="ECO:0007669"/>
    <property type="project" value="TreeGrafter"/>
</dbReference>
<dbReference type="InterPro" id="IPR041679">
    <property type="entry name" value="DNA2/NAM7-like_C"/>
</dbReference>
<dbReference type="PROSITE" id="PS50158">
    <property type="entry name" value="ZF_CCHC"/>
    <property type="match status" value="1"/>
</dbReference>
<dbReference type="InterPro" id="IPR001878">
    <property type="entry name" value="Znf_CCHC"/>
</dbReference>
<evidence type="ECO:0000256" key="10">
    <source>
        <dbReference type="SAM" id="MobiDB-lite"/>
    </source>
</evidence>
<evidence type="ECO:0000256" key="4">
    <source>
        <dbReference type="ARBA" id="ARBA00022801"/>
    </source>
</evidence>
<dbReference type="FunFam" id="3.40.50.300:FF:001152">
    <property type="entry name" value="tRNA-splicing endonuclease, putative"/>
    <property type="match status" value="1"/>
</dbReference>
<proteinExistence type="inferred from homology"/>
<feature type="region of interest" description="Disordered" evidence="10">
    <location>
        <begin position="1839"/>
        <end position="1980"/>
    </location>
</feature>
<feature type="compositionally biased region" description="Basic and acidic residues" evidence="10">
    <location>
        <begin position="946"/>
        <end position="955"/>
    </location>
</feature>
<feature type="region of interest" description="Disordered" evidence="10">
    <location>
        <begin position="1760"/>
        <end position="1818"/>
    </location>
</feature>
<feature type="region of interest" description="Disordered" evidence="10">
    <location>
        <begin position="946"/>
        <end position="978"/>
    </location>
</feature>
<evidence type="ECO:0000256" key="1">
    <source>
        <dbReference type="ARBA" id="ARBA00004123"/>
    </source>
</evidence>
<reference evidence="12 13" key="1">
    <citation type="journal article" date="2018" name="Nat. Ecol. Evol.">
        <title>Pezizomycetes genomes reveal the molecular basis of ectomycorrhizal truffle lifestyle.</title>
        <authorList>
            <person name="Murat C."/>
            <person name="Payen T."/>
            <person name="Noel B."/>
            <person name="Kuo A."/>
            <person name="Morin E."/>
            <person name="Chen J."/>
            <person name="Kohler A."/>
            <person name="Krizsan K."/>
            <person name="Balestrini R."/>
            <person name="Da Silva C."/>
            <person name="Montanini B."/>
            <person name="Hainaut M."/>
            <person name="Levati E."/>
            <person name="Barry K.W."/>
            <person name="Belfiori B."/>
            <person name="Cichocki N."/>
            <person name="Clum A."/>
            <person name="Dockter R.B."/>
            <person name="Fauchery L."/>
            <person name="Guy J."/>
            <person name="Iotti M."/>
            <person name="Le Tacon F."/>
            <person name="Lindquist E.A."/>
            <person name="Lipzen A."/>
            <person name="Malagnac F."/>
            <person name="Mello A."/>
            <person name="Molinier V."/>
            <person name="Miyauchi S."/>
            <person name="Poulain J."/>
            <person name="Riccioni C."/>
            <person name="Rubini A."/>
            <person name="Sitrit Y."/>
            <person name="Splivallo R."/>
            <person name="Traeger S."/>
            <person name="Wang M."/>
            <person name="Zifcakova L."/>
            <person name="Wipf D."/>
            <person name="Zambonelli A."/>
            <person name="Paolocci F."/>
            <person name="Nowrousian M."/>
            <person name="Ottonello S."/>
            <person name="Baldrian P."/>
            <person name="Spatafora J.W."/>
            <person name="Henrissat B."/>
            <person name="Nagy L.G."/>
            <person name="Aury J.M."/>
            <person name="Wincker P."/>
            <person name="Grigoriev I.V."/>
            <person name="Bonfante P."/>
            <person name="Martin F.M."/>
        </authorList>
    </citation>
    <scope>NUCLEOTIDE SEQUENCE [LARGE SCALE GENOMIC DNA]</scope>
    <source>
        <strain evidence="12 13">120613-1</strain>
    </source>
</reference>
<dbReference type="SUPFAM" id="SSF52540">
    <property type="entry name" value="P-loop containing nucleoside triphosphate hydrolases"/>
    <property type="match status" value="1"/>
</dbReference>
<evidence type="ECO:0000259" key="11">
    <source>
        <dbReference type="PROSITE" id="PS50158"/>
    </source>
</evidence>
<gene>
    <name evidence="12" type="ORF">L873DRAFT_1684828</name>
</gene>
<keyword evidence="5" id="KW-0347">Helicase</keyword>
<dbReference type="PANTHER" id="PTHR10887:SF495">
    <property type="entry name" value="HELICASE SENATAXIN ISOFORM X1-RELATED"/>
    <property type="match status" value="1"/>
</dbReference>
<name>A0A3N4JLJ8_9PEZI</name>
<dbReference type="InterPro" id="IPR027417">
    <property type="entry name" value="P-loop_NTPase"/>
</dbReference>
<evidence type="ECO:0000256" key="2">
    <source>
        <dbReference type="ARBA" id="ARBA00007913"/>
    </source>
</evidence>
<feature type="compositionally biased region" description="Gly residues" evidence="10">
    <location>
        <begin position="1957"/>
        <end position="1972"/>
    </location>
</feature>
<keyword evidence="6" id="KW-0067">ATP-binding</keyword>
<dbReference type="Pfam" id="PF12726">
    <property type="entry name" value="SEN1_N"/>
    <property type="match status" value="1"/>
</dbReference>
<dbReference type="OrthoDB" id="6513042at2759"/>
<feature type="coiled-coil region" evidence="9">
    <location>
        <begin position="1418"/>
        <end position="1452"/>
    </location>
</feature>
<organism evidence="12 13">
    <name type="scientific">Choiromyces venosus 120613-1</name>
    <dbReference type="NCBI Taxonomy" id="1336337"/>
    <lineage>
        <taxon>Eukaryota</taxon>
        <taxon>Fungi</taxon>
        <taxon>Dikarya</taxon>
        <taxon>Ascomycota</taxon>
        <taxon>Pezizomycotina</taxon>
        <taxon>Pezizomycetes</taxon>
        <taxon>Pezizales</taxon>
        <taxon>Tuberaceae</taxon>
        <taxon>Choiromyces</taxon>
    </lineage>
</organism>
<evidence type="ECO:0000256" key="8">
    <source>
        <dbReference type="PROSITE-ProRule" id="PRU00047"/>
    </source>
</evidence>
<feature type="compositionally biased region" description="Pro residues" evidence="10">
    <location>
        <begin position="1853"/>
        <end position="1863"/>
    </location>
</feature>
<evidence type="ECO:0000256" key="9">
    <source>
        <dbReference type="SAM" id="Coils"/>
    </source>
</evidence>
<dbReference type="InterPro" id="IPR041677">
    <property type="entry name" value="DNA2/NAM7_AAA_11"/>
</dbReference>
<dbReference type="CDD" id="cd18042">
    <property type="entry name" value="DEXXQc_SETX"/>
    <property type="match status" value="1"/>
</dbReference>
<feature type="domain" description="CCHC-type" evidence="11">
    <location>
        <begin position="1825"/>
        <end position="1840"/>
    </location>
</feature>
<comment type="similarity">
    <text evidence="2">Belongs to the DNA2/NAM7 helicase family.</text>
</comment>
<evidence type="ECO:0000313" key="12">
    <source>
        <dbReference type="EMBL" id="RPA99112.1"/>
    </source>
</evidence>
<keyword evidence="8" id="KW-0862">Zinc</keyword>
<dbReference type="GO" id="GO:0016604">
    <property type="term" value="C:nuclear body"/>
    <property type="evidence" value="ECO:0007669"/>
    <property type="project" value="TreeGrafter"/>
</dbReference>
<dbReference type="InterPro" id="IPR045055">
    <property type="entry name" value="DNA2/NAM7-like"/>
</dbReference>
<dbReference type="EMBL" id="ML120390">
    <property type="protein sequence ID" value="RPA99112.1"/>
    <property type="molecule type" value="Genomic_DNA"/>
</dbReference>
<sequence>MSAPDTLDIEDIESGLRLVHSLPEQVHWLCDKIEKRDDGTEVKYEGDKSRRNRSVTHAMVLLSFADQEETQAWFTAALNVQLSRCPRCVEQFYVLKKGLYRELLEADNKDNVDMFFSFLQTCDISRVKPVLKEIADELRNSPTVESWHQTFQNRAQYRNGVYEVFCCPDLLQDPEIKIYFTDICATRKVFPEGPGGGLISFLFDNDARLRFPVERSWKELGPHITPEVFETHLLDTLENCVQRTEVQVDPGKLQLFCAGVAIIVQSVSKELIMKCICGARNDPIKLAVNRISSTASYLPALLRLFDALMVQLGFEFWDVVQPLTPSALTDTLFANGTFANLLRNAPQETSGEKLLVDLTRWMSSLVASVRPLSRATPATPLLRLLLRDRSLPALSRGICLKEGMKILSMTLSGVYSHPIEGEGGRMILRQTNELFDEHTPLVVEIAVSSFTRFNDQIMANHMGIAQKNAHNAMILALQLDIKVMKTDFNLLSKKNPEIPHTETSIRTSLWDTVCKNIPTNNVEFAIDLLTIIYDFFGIGKAVHPKGLDAGTEADKRRHAFNKTLDTLSRYFARIFQQISRFAPKRLKMVMKGEHSRIAILVGVMFPPPKDVAFGAEDILLSCYGVDSRENAIHAMFDEDLAMALAAVTAISRTQAKSNVFDLMPSMIRFNLEVLDVLCAPDTGVISNIDLENWTKTALRVYWDIQWRVVDYATELFRRFWTFEQAFRTKGPDNESTRPQRETSWRARLLQDPSKALDSITALLTIQDMHLLSSSQELMCNILELLAKENVDVEDEFVNNMRSIFYPELYGGSRTIPITNLVEAQKAQLIHALSAVRPDFVPPEAKPKVVEISDDEYDDIPDDDLIRVSEQSLRIAPRKQTKLGFPVASAPLTHEQKPNRAGASKPSIFGELRVGASKAQALPIPSRSEFLLRRKADLAASEAAKAARLEQKKKEQAAAVPSSDEDDDSSGDDSGNGLFRLGNFVQRSTKTVPEPKLVDTKPKNLLRTPGLPIRRAKDNRARVAPDLSPLYKQVLKWEFFHDDVFPPGLSAANYNKVASSFASYASYKKTFEPLLLLEAWQALKQAKEEAPQPTLKLNLVTRMSADNFVELEITIEGMSDRNRWLESDIVLISVNKQPLTSQDSPHCLARVHSLKKKFAGSNITEVQLRCDPSPQMMQENMRNGSTLYAAKIMGFVPTEREYSALMCLKYYDLEQEILAAKPSSLEEPTEKQIIRTKSLYGVNEPQARAIISAVKNTGFTLIQGPPGTGKTKTVVGIVGALLTPKVGSTVIQIPGSTNKSTKPATKKLLVCAPSNAAVDELVLRFKKGILTAKGEEMLPKVVRIGKSDAVNFTVRDVTLDELVERRMAPTKESANSKNADMDELRQKHRTILDERDVKLKKLEDARAKSIDPGTLQSEVDSLNATIRETRRNLDLKRDQKKESSRNAEVLKRRIQQEIMDEAHIICATLSGTGHDLLRNINVDFETVIIDEAAQSVELSALIPLKFGCEKCILVGDPKQLPPTVLSREAAKFSYEKSLFVRMQENHPKDVHLLSIQYRMHPMISLFPSKQFYDSELEDGENMKELRTEVWHKNPIYAPYRFFNIAGQESAGGLHSLVNHQEATSALTLYQRLTNDFPQTNFDGKIGIITPYKQQINLLKTTFRKHYGDKILDTIDFNTTDAFQGRERDIIIFSCVRASQEGGIGFLSDVRRMNVGLTRAKFSLFVLGHSASLMRNRLWASLVQDAKDRGLFDEETFAQFKSNTKGNGAGKTGAFHGSTKGKGSQARNSDRNLPTITAPKVDPDAMDIDEPEPQAQPWPNPSSVRLCFECYQPGHIANFCPNRQGPSNPSRNPKGPGPRPIPPPGRGNVHTQNQHHEGPAQEYNQLPNQPARPLKRPLDTEEGEVTSKRQHLENRPGSANQATPGPSTVPPMRPQHKKKAQRKSKAPAVFINPKRGNNNGKGGRGGRGGGGRNGGQPSRPKG</sequence>
<keyword evidence="13" id="KW-1185">Reference proteome</keyword>
<dbReference type="GO" id="GO:0006369">
    <property type="term" value="P:termination of RNA polymerase II transcription"/>
    <property type="evidence" value="ECO:0007669"/>
    <property type="project" value="TreeGrafter"/>
</dbReference>
<dbReference type="GO" id="GO:0016787">
    <property type="term" value="F:hydrolase activity"/>
    <property type="evidence" value="ECO:0007669"/>
    <property type="project" value="UniProtKB-KW"/>
</dbReference>
<dbReference type="GO" id="GO:0005524">
    <property type="term" value="F:ATP binding"/>
    <property type="evidence" value="ECO:0007669"/>
    <property type="project" value="UniProtKB-KW"/>
</dbReference>
<dbReference type="InterPro" id="IPR024481">
    <property type="entry name" value="Helicase_Sen1_N"/>
</dbReference>
<dbReference type="Proteomes" id="UP000276215">
    <property type="component" value="Unassembled WGS sequence"/>
</dbReference>
<evidence type="ECO:0000256" key="7">
    <source>
        <dbReference type="ARBA" id="ARBA00023242"/>
    </source>
</evidence>
<evidence type="ECO:0000256" key="5">
    <source>
        <dbReference type="ARBA" id="ARBA00022806"/>
    </source>
</evidence>
<dbReference type="Pfam" id="PF13086">
    <property type="entry name" value="AAA_11"/>
    <property type="match status" value="1"/>
</dbReference>
<feature type="compositionally biased region" description="Basic residues" evidence="10">
    <location>
        <begin position="1932"/>
        <end position="1943"/>
    </location>
</feature>
<evidence type="ECO:0000256" key="3">
    <source>
        <dbReference type="ARBA" id="ARBA00022741"/>
    </source>
</evidence>
<dbReference type="FunFam" id="3.40.50.300:FF:000326">
    <property type="entry name" value="P-loop containing nucleoside triphosphate hydrolase"/>
    <property type="match status" value="1"/>
</dbReference>